<dbReference type="GO" id="GO:0005737">
    <property type="term" value="C:cytoplasm"/>
    <property type="evidence" value="ECO:0007669"/>
    <property type="project" value="TreeGrafter"/>
</dbReference>
<dbReference type="InterPro" id="IPR012340">
    <property type="entry name" value="NA-bd_OB-fold"/>
</dbReference>
<reference evidence="2" key="1">
    <citation type="submission" date="2021-05" db="EMBL/GenBank/DDBJ databases">
        <authorList>
            <person name="Tigano A."/>
        </authorList>
    </citation>
    <scope>NUCLEOTIDE SEQUENCE</scope>
</reference>
<feature type="region of interest" description="Disordered" evidence="1">
    <location>
        <begin position="256"/>
        <end position="310"/>
    </location>
</feature>
<evidence type="ECO:0000313" key="2">
    <source>
        <dbReference type="EMBL" id="CAG5853598.1"/>
    </source>
</evidence>
<dbReference type="OrthoDB" id="9948238at2759"/>
<feature type="compositionally biased region" description="Basic and acidic residues" evidence="1">
    <location>
        <begin position="647"/>
        <end position="659"/>
    </location>
</feature>
<sequence length="717" mass="78989">MSVERALVDCAVLSLQDTRLFYPCCKSCFLKIDAEERDVTRLGCSRCGFTCPRDQADYRYRLSLRVIRNKCIFGVTVFGKSLNPFFGIHATGLQRLVENVNGSRFSLLVKAVEDCFIGRHFIFGIKLSATETGPWSGRSSSDGSSSRDAAQFVASQMILPKDWGLTGCTVLRYYQSLCQKATEYEAASDDPSKSFRLPTPTLLLMPDSFPTRSFSHSPLHFPGLISQSLLRSESQDQTLTPTHPWRQSLGLVTSSAEQEEGCSLQNSGDENCRKGNSTTPHPAPRGCLERRDRAGGTTPPPPLEHSLYNSPSFATSPVASVAGNGVCETWCSSSQSGHKCDSLTPKESSARRQPRTPLSCSLAWEDFPFSESLTEFLCEADKCVDVAGETIQNLNAQCCDRITRPKPEIPELAGGSASAGQRNPQVKGSPTQILQDVTNAPTPEGGDGQDLSEQICKSPVKCKNRRETKSIYSNECQRENDEAHLSLLEEESYNCSADLFDSSPLKSMNMETISKEAENVRTAPDACTYSSKSGQQHPLNKAEITPFTPREIKELDFVPPSQSTPVVNRSHRSGRTPCSRRLTSEGRRRRPATHRRHLQQRRLQRTALDSEPVRSCRGDGTDDEGVVAPTPDGNAQLLRKRRRTHNSSRDTSSKWKPEGEGVGSLNQTLSWLGSLPQTGSNGRRAAFEGSLDGSTNHPLDDENQACDWSRDLFSDSV</sequence>
<keyword evidence="3" id="KW-1185">Reference proteome</keyword>
<dbReference type="InterPro" id="IPR043522">
    <property type="entry name" value="DDIAS"/>
</dbReference>
<feature type="compositionally biased region" description="Basic and acidic residues" evidence="1">
    <location>
        <begin position="611"/>
        <end position="620"/>
    </location>
</feature>
<dbReference type="Gene3D" id="2.40.50.140">
    <property type="entry name" value="Nucleic acid-binding proteins"/>
    <property type="match status" value="1"/>
</dbReference>
<dbReference type="GO" id="GO:1902230">
    <property type="term" value="P:negative regulation of intrinsic apoptotic signaling pathway in response to DNA damage"/>
    <property type="evidence" value="ECO:0007669"/>
    <property type="project" value="InterPro"/>
</dbReference>
<dbReference type="PANTHER" id="PTHR35537">
    <property type="entry name" value="DNA DAMAGE-INDUCIBLE APOPTOSIS SUPPRESSOR PROTEIN DDIAS"/>
    <property type="match status" value="1"/>
</dbReference>
<proteinExistence type="predicted"/>
<feature type="region of interest" description="Disordered" evidence="1">
    <location>
        <begin position="556"/>
        <end position="717"/>
    </location>
</feature>
<evidence type="ECO:0000256" key="1">
    <source>
        <dbReference type="SAM" id="MobiDB-lite"/>
    </source>
</evidence>
<dbReference type="AlphaFoldDB" id="A0A8S4A657"/>
<gene>
    <name evidence="2" type="ORF">MMEN_LOCUS400</name>
</gene>
<dbReference type="SUPFAM" id="SSF50249">
    <property type="entry name" value="Nucleic acid-binding proteins"/>
    <property type="match status" value="1"/>
</dbReference>
<feature type="compositionally biased region" description="Basic residues" evidence="1">
    <location>
        <begin position="587"/>
        <end position="604"/>
    </location>
</feature>
<evidence type="ECO:0000313" key="3">
    <source>
        <dbReference type="Proteomes" id="UP000677803"/>
    </source>
</evidence>
<feature type="region of interest" description="Disordered" evidence="1">
    <location>
        <begin position="333"/>
        <end position="354"/>
    </location>
</feature>
<dbReference type="Proteomes" id="UP000677803">
    <property type="component" value="Unassembled WGS sequence"/>
</dbReference>
<comment type="caution">
    <text evidence="2">The sequence shown here is derived from an EMBL/GenBank/DDBJ whole genome shotgun (WGS) entry which is preliminary data.</text>
</comment>
<feature type="compositionally biased region" description="Polar residues" evidence="1">
    <location>
        <begin position="664"/>
        <end position="681"/>
    </location>
</feature>
<name>A0A8S4A657_9TELE</name>
<feature type="compositionally biased region" description="Basic and acidic residues" evidence="1">
    <location>
        <begin position="708"/>
        <end position="717"/>
    </location>
</feature>
<protein>
    <submittedName>
        <fullName evidence="2">(Atlantic silverside) hypothetical protein</fullName>
    </submittedName>
</protein>
<dbReference type="PANTHER" id="PTHR35537:SF1">
    <property type="entry name" value="DNA DAMAGE-INDUCED APOPTOSIS SUPPRESSOR PROTEIN"/>
    <property type="match status" value="1"/>
</dbReference>
<accession>A0A8S4A657</accession>
<feature type="compositionally biased region" description="Polar residues" evidence="1">
    <location>
        <begin position="263"/>
        <end position="280"/>
    </location>
</feature>
<dbReference type="EMBL" id="CAJRST010000001">
    <property type="protein sequence ID" value="CAG5853598.1"/>
    <property type="molecule type" value="Genomic_DNA"/>
</dbReference>
<dbReference type="GO" id="GO:0005634">
    <property type="term" value="C:nucleus"/>
    <property type="evidence" value="ECO:0007669"/>
    <property type="project" value="TreeGrafter"/>
</dbReference>
<organism evidence="2 3">
    <name type="scientific">Menidia menidia</name>
    <name type="common">Atlantic silverside</name>
    <dbReference type="NCBI Taxonomy" id="238744"/>
    <lineage>
        <taxon>Eukaryota</taxon>
        <taxon>Metazoa</taxon>
        <taxon>Chordata</taxon>
        <taxon>Craniata</taxon>
        <taxon>Vertebrata</taxon>
        <taxon>Euteleostomi</taxon>
        <taxon>Actinopterygii</taxon>
        <taxon>Neopterygii</taxon>
        <taxon>Teleostei</taxon>
        <taxon>Neoteleostei</taxon>
        <taxon>Acanthomorphata</taxon>
        <taxon>Ovalentaria</taxon>
        <taxon>Atherinomorphae</taxon>
        <taxon>Atheriniformes</taxon>
        <taxon>Atherinopsidae</taxon>
        <taxon>Menidiinae</taxon>
        <taxon>Menidia</taxon>
    </lineage>
</organism>